<comment type="caution">
    <text evidence="2">The sequence shown here is derived from an EMBL/GenBank/DDBJ whole genome shotgun (WGS) entry which is preliminary data.</text>
</comment>
<name>A0AAD9XSE4_9ROSI</name>
<keyword evidence="1" id="KW-0472">Membrane</keyword>
<gene>
    <name evidence="2" type="ORF">Ddye_002896</name>
</gene>
<keyword evidence="1" id="KW-0812">Transmembrane</keyword>
<sequence>MHELKIKALKIEVTEKVIVHAVDFVNGYFAFSYIVWYYFANKAKVLVYSENPSYYPSNDEEYIELNLRKLIQIKAIVEDYDKPEANPKHQPKGG</sequence>
<keyword evidence="3" id="KW-1185">Reference proteome</keyword>
<dbReference type="Proteomes" id="UP001280121">
    <property type="component" value="Unassembled WGS sequence"/>
</dbReference>
<accession>A0AAD9XSE4</accession>
<proteinExistence type="predicted"/>
<organism evidence="2 3">
    <name type="scientific">Dipteronia dyeriana</name>
    <dbReference type="NCBI Taxonomy" id="168575"/>
    <lineage>
        <taxon>Eukaryota</taxon>
        <taxon>Viridiplantae</taxon>
        <taxon>Streptophyta</taxon>
        <taxon>Embryophyta</taxon>
        <taxon>Tracheophyta</taxon>
        <taxon>Spermatophyta</taxon>
        <taxon>Magnoliopsida</taxon>
        <taxon>eudicotyledons</taxon>
        <taxon>Gunneridae</taxon>
        <taxon>Pentapetalae</taxon>
        <taxon>rosids</taxon>
        <taxon>malvids</taxon>
        <taxon>Sapindales</taxon>
        <taxon>Sapindaceae</taxon>
        <taxon>Hippocastanoideae</taxon>
        <taxon>Acereae</taxon>
        <taxon>Dipteronia</taxon>
    </lineage>
</organism>
<keyword evidence="1" id="KW-1133">Transmembrane helix</keyword>
<protein>
    <submittedName>
        <fullName evidence="2">Uncharacterized protein</fullName>
    </submittedName>
</protein>
<evidence type="ECO:0000256" key="1">
    <source>
        <dbReference type="SAM" id="Phobius"/>
    </source>
</evidence>
<evidence type="ECO:0000313" key="3">
    <source>
        <dbReference type="Proteomes" id="UP001280121"/>
    </source>
</evidence>
<evidence type="ECO:0000313" key="2">
    <source>
        <dbReference type="EMBL" id="KAK2664322.1"/>
    </source>
</evidence>
<feature type="transmembrane region" description="Helical" evidence="1">
    <location>
        <begin position="21"/>
        <end position="39"/>
    </location>
</feature>
<dbReference type="EMBL" id="JANJYI010000001">
    <property type="protein sequence ID" value="KAK2664322.1"/>
    <property type="molecule type" value="Genomic_DNA"/>
</dbReference>
<dbReference type="AlphaFoldDB" id="A0AAD9XSE4"/>
<reference evidence="2" key="1">
    <citation type="journal article" date="2023" name="Plant J.">
        <title>Genome sequences and population genomics provide insights into the demographic history, inbreeding, and mutation load of two 'living fossil' tree species of Dipteronia.</title>
        <authorList>
            <person name="Feng Y."/>
            <person name="Comes H.P."/>
            <person name="Chen J."/>
            <person name="Zhu S."/>
            <person name="Lu R."/>
            <person name="Zhang X."/>
            <person name="Li P."/>
            <person name="Qiu J."/>
            <person name="Olsen K.M."/>
            <person name="Qiu Y."/>
        </authorList>
    </citation>
    <scope>NUCLEOTIDE SEQUENCE</scope>
    <source>
        <strain evidence="2">KIB01</strain>
    </source>
</reference>